<dbReference type="SUPFAM" id="SSF53098">
    <property type="entry name" value="Ribonuclease H-like"/>
    <property type="match status" value="1"/>
</dbReference>
<dbReference type="Pfam" id="PF07727">
    <property type="entry name" value="RVT_2"/>
    <property type="match status" value="2"/>
</dbReference>
<dbReference type="CDD" id="cd09272">
    <property type="entry name" value="RNase_HI_RT_Ty1"/>
    <property type="match status" value="1"/>
</dbReference>
<dbReference type="Pfam" id="PF14223">
    <property type="entry name" value="Retrotran_gag_2"/>
    <property type="match status" value="1"/>
</dbReference>
<dbReference type="GO" id="GO:0006508">
    <property type="term" value="P:proteolysis"/>
    <property type="evidence" value="ECO:0007669"/>
    <property type="project" value="UniProtKB-KW"/>
</dbReference>
<dbReference type="InterPro" id="IPR036397">
    <property type="entry name" value="RNaseH_sf"/>
</dbReference>
<dbReference type="Pfam" id="PF03732">
    <property type="entry name" value="Retrotrans_gag"/>
    <property type="match status" value="1"/>
</dbReference>
<reference evidence="6" key="1">
    <citation type="journal article" date="2019" name="Sci. Rep.">
        <title>Draft genome of Tanacetum cinerariifolium, the natural source of mosquito coil.</title>
        <authorList>
            <person name="Yamashiro T."/>
            <person name="Shiraishi A."/>
            <person name="Satake H."/>
            <person name="Nakayama K."/>
        </authorList>
    </citation>
    <scope>NUCLEOTIDE SEQUENCE</scope>
</reference>
<dbReference type="InterPro" id="IPR013103">
    <property type="entry name" value="RVT_2"/>
</dbReference>
<dbReference type="InterPro" id="IPR054722">
    <property type="entry name" value="PolX-like_BBD"/>
</dbReference>
<keyword evidence="3" id="KW-0378">Hydrolase</keyword>
<dbReference type="GO" id="GO:0008233">
    <property type="term" value="F:peptidase activity"/>
    <property type="evidence" value="ECO:0007669"/>
    <property type="project" value="UniProtKB-KW"/>
</dbReference>
<evidence type="ECO:0000259" key="5">
    <source>
        <dbReference type="PROSITE" id="PS50994"/>
    </source>
</evidence>
<sequence length="2815" mass="321194">MILESVEHDLLIWPTVEENGVIRAKKYVELSAAEKNQVDCDMKATNIILQGLSDDIYLLVNHQRVAKDLWERVQLLMQGTSLTKQEREFKVYDAFDKFTHIKEELLHTYYLRFTQLINDMNIYNMKTEQFQVNTKFLKSLPPKWSKFVTDVKLVKDLHTSNYDQLHAYLEQHELHANKVHLMRERNQDPLAFVANQQMTPPHFNTYQSFYNNPQLQQQFSPLQQGSIQPRITSEDVDEGKNLRTSSSKERGSDEDMIQKPAEEILKALVRATNPRSTMKELKNGRGKEKDFLKLTMEICPIEGYQVCRVPVTLGKFYKVKILCTVDDIDECHILLGRSWRSEVNGKYDFKRNLYLFSWEGRRIAMVPPKVTQQLPKLRVKVEENIMKAEAVDELNEKIQDLQNYKQHDDKISNLLFETTNKVDTLKNYEEIIGFNDDEDVKGFNCELKTDFECIYNLNFRDLDYGCVNNYGGFRVDVKHKSIKDKICREVFEVDEALAIENPRADSFQVREIHVDKTNINKSRRTIAMLSLGVISPKTKLENKTLVTLVASPKEFQAERKETGVSYDLNVKGIEDVMKNAIWMVIKPLLDEFGKIVTDDTPDALPPLRNIQHQINLSRKTTLLVSISNEVLGFESIKELYANDEDFGNTWMELKTKQHRDEFLVLDGDLLKDCDDGSRLEEQHLVVSCSDKETIKFLTQPAVIKISREDGSNLEDFLNVLIMKEVDITEPIMTAKNEPLMMLGSGLNIIKEDFSNNLDGQHSVDESLYMPLPVPESPWVDILMDFVLGLLRTQRGVDYVFVVIDRLLSNPKSHIFVTEDCDDGSRPEEQHLVVSFSDEEIVKFPTQLATIEISGEYGSNLEDFSNVLTVEEADITGLIMAVENKPLMMLEKENDEDTIQEPVEEYIDHLERGKSKGGALIHKNREGSKHEGQRIHSTIGDFECTCASNQSPFNNGRTKEWDKEKKEVRVPRTKDFLFKNSNKQFGRKENCYGSTQSNTTITKPGVKVKEKIVKAEIESYKSFTEHPVVNEFVIINIPEEDVEPKQIILDHDDQPMWESAKTVAPTHNSAIVQPNVDDNVVINGTYLIMVQENKFDGIMRADPHDHIREFLAICNMFKYGKTQSEAVKLLIFSFSLCDEAKTWFNELNEESITSWEQMRRAFINKFFPPSLFNRLLLEIIKNGNSFKPVAETTTDDAGTSTTVIPRPIFIRKKAKKKNDVKARIWRNKSDLDTISLDDLYNNFKIVEQEVKGTTSINTSSQNMDFMSSPSPNSANEVPADFGVSTASSQVSATNLSDATMYAFLANQPNGSQLVHGDLEQIHEDDLEEMDLKWKLALLSMRAKRVPRNQENRTRNQVTTRRTVNVEDTSSKAMVAINGASFDWSYMADDEAPTNMAFMDLLDEEDDVESPPEKERKTVKPSVDKVCYIWGGAKGGKITGKGTIRTGKLDFEDVYFIKELQFNLFSVSQMCDKKNSVLFTNTKCFVLSPYFKLADKSHVLLKVPRKNNMYSVDIKNIVSKKDLTCLVAKATNDESMLWHKRLGHINFKNINKVVKDNIVRGLPSKRFENDQTCVACLKGKQHKVSFKSKIQNSISLPLFMLHMDLFGPTFISSIMHKKYCLVITDDFSRFTWVFFLATKDSRIFKNFITEIENLVDKKVKIIRGDNETKFKNRVMNDFCEEKGIKREYSVARSPQQNKNRILLVKPHFKTPYELFRGRTHALSFMRPFGCHVTILNTLDHFGKFDGKSDKSTKDVNIVSPSINTASSNINTASPTVNTVRQSDDFFGVDDDMRSLDGVELDISNISTTYPVLTTPNTRIKKDHSLDNVIGDIQSVVQTRRITVTTDEQGFISAIYEEKTHEDLHTCLFACFFSQEEPKRITNALKDPAWVKAMQEELLQFHPQKVWTLVDLPRGKRAIGIKWVFRNKKDERGIVIRNKARLVPRGCTQEEGIDYDEVFAPVARIEAIRLFLAYASFMGFLVYQMDVKSAFISTKKELCTEFEVLMHDKFQMSSMKELAFFLGLQVKQKSDGIFISQDKYVDEILRKFRYEDVKPASTPMDKEKALFKDSDGDDVDVHLYRSMIGTLMYLTSSRPDIMFAGHPKLGLWYPRDSSFDLVEYTNIDYAGASLDRKSTSGGCQFLGCRLISWQCKKKTVVATSTTEAEYVVAASCCGQVSLINQFRCTASARTLGNGEIELNAIVDGKVKTITEASVRRHLKLADANACKTHSKALAIENPMAGSFQVRRIHVDETNVKKVWDWPSPKIFLELRNIKVADAFQEEDELEYVEPLDEEAKQVIYVVQQTLCSPKFQAERKETRVSYALVVKGVEDVMENAIPAKLINASRENKLEKSHDPLRLVAHTGSSSRTSSPYYVTHPSLVVDYDDDYQGDAFQNIYEDPLTSNDAGNTQRTLQTTSLEYAANVQCYNCSEKAKQDEAGVTLTDEQNVVADATRMEEIKELSANICLMARIQPKNIDFDEAPSYDSAFLSEVQTPSTSYVNLLFAKDNQEQKYQKQPEIINDIIDDDQIDSNIIFDEPYIDVNSGGVKYDNNVKASYEIEQLARNAYKKAEKQQIVAHKRQIVELPETQMILKRKISENKDKYHDTVLDLEAKAKENENVVLKIGLKAASSVRRSSNKNSLFKNSVLSNTKKSSEKVEASVRTNKKTYVASKNVVSDKKIVTNVDAKNALKAKDVLCVSYAKNVVQILLWIVDSGCSKHMTDDRSLLKSFIVKFMGTVCFGNDHFAAITGYGDYVQGNITVCHVYYVEFLGYNLFSVGQFCDGDLKVAFHSNTCYVQNLEGDDLLIGARESNLYTIFI</sequence>
<protein>
    <submittedName>
        <fullName evidence="6">Ribonuclease H-like domain-containing protein</fullName>
    </submittedName>
</protein>
<dbReference type="Pfam" id="PF13976">
    <property type="entry name" value="gag_pre-integrs"/>
    <property type="match status" value="1"/>
</dbReference>
<feature type="compositionally biased region" description="Basic and acidic residues" evidence="4">
    <location>
        <begin position="238"/>
        <end position="255"/>
    </location>
</feature>
<feature type="domain" description="Integrase catalytic" evidence="5">
    <location>
        <begin position="1591"/>
        <end position="1695"/>
    </location>
</feature>
<evidence type="ECO:0000256" key="1">
    <source>
        <dbReference type="ARBA" id="ARBA00022670"/>
    </source>
</evidence>
<organism evidence="6">
    <name type="scientific">Tanacetum cinerariifolium</name>
    <name type="common">Dalmatian daisy</name>
    <name type="synonym">Chrysanthemum cinerariifolium</name>
    <dbReference type="NCBI Taxonomy" id="118510"/>
    <lineage>
        <taxon>Eukaryota</taxon>
        <taxon>Viridiplantae</taxon>
        <taxon>Streptophyta</taxon>
        <taxon>Embryophyta</taxon>
        <taxon>Tracheophyta</taxon>
        <taxon>Spermatophyta</taxon>
        <taxon>Magnoliopsida</taxon>
        <taxon>eudicotyledons</taxon>
        <taxon>Gunneridae</taxon>
        <taxon>Pentapetalae</taxon>
        <taxon>asterids</taxon>
        <taxon>campanulids</taxon>
        <taxon>Asterales</taxon>
        <taxon>Asteraceae</taxon>
        <taxon>Asteroideae</taxon>
        <taxon>Anthemideae</taxon>
        <taxon>Anthemidinae</taxon>
        <taxon>Tanacetum</taxon>
    </lineage>
</organism>
<evidence type="ECO:0000256" key="2">
    <source>
        <dbReference type="ARBA" id="ARBA00022723"/>
    </source>
</evidence>
<dbReference type="InterPro" id="IPR039537">
    <property type="entry name" value="Retrotran_Ty1/copia-like"/>
</dbReference>
<comment type="caution">
    <text evidence="6">The sequence shown here is derived from an EMBL/GenBank/DDBJ whole genome shotgun (WGS) entry which is preliminary data.</text>
</comment>
<proteinExistence type="predicted"/>
<dbReference type="Gene3D" id="3.30.420.10">
    <property type="entry name" value="Ribonuclease H-like superfamily/Ribonuclease H"/>
    <property type="match status" value="1"/>
</dbReference>
<evidence type="ECO:0000256" key="4">
    <source>
        <dbReference type="SAM" id="MobiDB-lite"/>
    </source>
</evidence>
<dbReference type="PANTHER" id="PTHR42648">
    <property type="entry name" value="TRANSPOSASE, PUTATIVE-RELATED"/>
    <property type="match status" value="1"/>
</dbReference>
<name>A0A6L2J4D6_TANCI</name>
<dbReference type="Pfam" id="PF00665">
    <property type="entry name" value="rve"/>
    <property type="match status" value="1"/>
</dbReference>
<dbReference type="PANTHER" id="PTHR42648:SF32">
    <property type="entry name" value="RIBONUCLEASE H-LIKE DOMAIN, GAG-PRE-INTEGRASE DOMAIN PROTEIN-RELATED"/>
    <property type="match status" value="1"/>
</dbReference>
<dbReference type="EMBL" id="BKCJ010000295">
    <property type="protein sequence ID" value="GEU31878.1"/>
    <property type="molecule type" value="Genomic_DNA"/>
</dbReference>
<keyword evidence="2" id="KW-0479">Metal-binding</keyword>
<accession>A0A6L2J4D6</accession>
<dbReference type="InterPro" id="IPR005162">
    <property type="entry name" value="Retrotrans_gag_dom"/>
</dbReference>
<feature type="region of interest" description="Disordered" evidence="4">
    <location>
        <begin position="221"/>
        <end position="255"/>
    </location>
</feature>
<dbReference type="Pfam" id="PF22936">
    <property type="entry name" value="Pol_BBD"/>
    <property type="match status" value="1"/>
</dbReference>
<evidence type="ECO:0000313" key="6">
    <source>
        <dbReference type="EMBL" id="GEU31878.1"/>
    </source>
</evidence>
<dbReference type="GO" id="GO:0015074">
    <property type="term" value="P:DNA integration"/>
    <property type="evidence" value="ECO:0007669"/>
    <property type="project" value="InterPro"/>
</dbReference>
<dbReference type="GO" id="GO:0046872">
    <property type="term" value="F:metal ion binding"/>
    <property type="evidence" value="ECO:0007669"/>
    <property type="project" value="UniProtKB-KW"/>
</dbReference>
<dbReference type="InterPro" id="IPR025724">
    <property type="entry name" value="GAG-pre-integrase_dom"/>
</dbReference>
<gene>
    <name evidence="6" type="ORF">Tci_003856</name>
</gene>
<evidence type="ECO:0000256" key="3">
    <source>
        <dbReference type="ARBA" id="ARBA00022801"/>
    </source>
</evidence>
<keyword evidence="1" id="KW-0645">Protease</keyword>
<dbReference type="InterPro" id="IPR001584">
    <property type="entry name" value="Integrase_cat-core"/>
</dbReference>
<dbReference type="InterPro" id="IPR012337">
    <property type="entry name" value="RNaseH-like_sf"/>
</dbReference>
<dbReference type="GO" id="GO:0003676">
    <property type="term" value="F:nucleic acid binding"/>
    <property type="evidence" value="ECO:0007669"/>
    <property type="project" value="InterPro"/>
</dbReference>
<dbReference type="PROSITE" id="PS50994">
    <property type="entry name" value="INTEGRASE"/>
    <property type="match status" value="1"/>
</dbReference>